<reference evidence="2 3" key="2">
    <citation type="submission" date="2016-08" db="EMBL/GenBank/DDBJ databases">
        <title>Pervasive Adenine N6-methylation of Active Genes in Fungi.</title>
        <authorList>
            <consortium name="DOE Joint Genome Institute"/>
            <person name="Mondo S.J."/>
            <person name="Dannebaum R.O."/>
            <person name="Kuo R.C."/>
            <person name="Labutti K."/>
            <person name="Haridas S."/>
            <person name="Kuo A."/>
            <person name="Salamov A."/>
            <person name="Ahrendt S.R."/>
            <person name="Lipzen A."/>
            <person name="Sullivan W."/>
            <person name="Andreopoulos W.B."/>
            <person name="Clum A."/>
            <person name="Lindquist E."/>
            <person name="Daum C."/>
            <person name="Ramamoorthy G.K."/>
            <person name="Gryganskyi A."/>
            <person name="Culley D."/>
            <person name="Magnuson J.K."/>
            <person name="James T.Y."/>
            <person name="O'Malley M.A."/>
            <person name="Stajich J.E."/>
            <person name="Spatafora J.W."/>
            <person name="Visel A."/>
            <person name="Grigoriev I.V."/>
        </authorList>
    </citation>
    <scope>NUCLEOTIDE SEQUENCE [LARGE SCALE GENOMIC DNA]</scope>
    <source>
        <strain evidence="3">finn</strain>
    </source>
</reference>
<dbReference type="OrthoDB" id="10581564at2759"/>
<comment type="caution">
    <text evidence="2">The sequence shown here is derived from an EMBL/GenBank/DDBJ whole genome shotgun (WGS) entry which is preliminary data.</text>
</comment>
<dbReference type="AlphaFoldDB" id="A0A1Y1UWN1"/>
<sequence length="581" mass="63582">MEKTNITENQKQYKTPLEKGLQISSILFCVYNLLRISFNQFFTSNLIENIILTTSSILFLYGTSKKDIKSIGQYCIVMFSDVIFNFFNFMTNAINYTIMSKITNNDFIKHEKRDYQGYDIGKIAESLGAPEFAIEKARESQARAEAQGRTLTIAGAADLAEAAGAPSFVVEKLRAMGEKELEEINRQKGLKKRDLSGFDIGKVAKAFGAPDFAVEKARESQARAEAQGRDYTLAGAADLAEAAGAPSFVVEKLRAMGEKELEEIDGQILTKRDYQGYDIGKIAESLGAPEFAIEKARESQARAEAQGRTLTIAGAADLAEAAGAPSFVVEKLRAMGEKELEEINRQKGLKKRDLSGFDIGKVAKAFGAPDFAVEKARESQARAEAQGRDYTLAGAADLAEAAGAPSFVVEKLRAMGEKELEEINRQKGLKKRDLSGFDIGKIAKAFGAPDFAVEKARESQARAEAQGRDYTLAGAADLAEAAGAPSFVVNKLRAMGEKELEEIDGQILTKRDSINDAIITNALPNAVETIGELNDLKTNMYVYGKSGLLALVLGCFAYKYYRQIKKQIKNNKNVDVKYQQV</sequence>
<evidence type="ECO:0000256" key="1">
    <source>
        <dbReference type="SAM" id="Phobius"/>
    </source>
</evidence>
<keyword evidence="1" id="KW-0472">Membrane</keyword>
<feature type="transmembrane region" description="Helical" evidence="1">
    <location>
        <begin position="44"/>
        <end position="62"/>
    </location>
</feature>
<dbReference type="Proteomes" id="UP000193719">
    <property type="component" value="Unassembled WGS sequence"/>
</dbReference>
<keyword evidence="1" id="KW-1133">Transmembrane helix</keyword>
<feature type="transmembrane region" description="Helical" evidence="1">
    <location>
        <begin position="21"/>
        <end position="38"/>
    </location>
</feature>
<keyword evidence="3" id="KW-1185">Reference proteome</keyword>
<organism evidence="2 3">
    <name type="scientific">Piromyces finnis</name>
    <dbReference type="NCBI Taxonomy" id="1754191"/>
    <lineage>
        <taxon>Eukaryota</taxon>
        <taxon>Fungi</taxon>
        <taxon>Fungi incertae sedis</taxon>
        <taxon>Chytridiomycota</taxon>
        <taxon>Chytridiomycota incertae sedis</taxon>
        <taxon>Neocallimastigomycetes</taxon>
        <taxon>Neocallimastigales</taxon>
        <taxon>Neocallimastigaceae</taxon>
        <taxon>Piromyces</taxon>
    </lineage>
</organism>
<dbReference type="EMBL" id="MCFH01000082">
    <property type="protein sequence ID" value="ORX41619.1"/>
    <property type="molecule type" value="Genomic_DNA"/>
</dbReference>
<keyword evidence="1" id="KW-0812">Transmembrane</keyword>
<feature type="transmembrane region" description="Helical" evidence="1">
    <location>
        <begin position="74"/>
        <end position="94"/>
    </location>
</feature>
<evidence type="ECO:0000313" key="3">
    <source>
        <dbReference type="Proteomes" id="UP000193719"/>
    </source>
</evidence>
<name>A0A1Y1UWN1_9FUNG</name>
<accession>A0A1Y1UWN1</accession>
<evidence type="ECO:0000313" key="2">
    <source>
        <dbReference type="EMBL" id="ORX41619.1"/>
    </source>
</evidence>
<gene>
    <name evidence="2" type="ORF">BCR36DRAFT_587896</name>
</gene>
<feature type="transmembrane region" description="Helical" evidence="1">
    <location>
        <begin position="540"/>
        <end position="561"/>
    </location>
</feature>
<protein>
    <submittedName>
        <fullName evidence="2">Uncharacterized protein</fullName>
    </submittedName>
</protein>
<reference evidence="2 3" key="1">
    <citation type="submission" date="2016-08" db="EMBL/GenBank/DDBJ databases">
        <title>Genomes of anaerobic fungi encode conserved fungal cellulosomes for biomass hydrolysis.</title>
        <authorList>
            <consortium name="DOE Joint Genome Institute"/>
            <person name="Haitjema C.H."/>
            <person name="Gilmore S.P."/>
            <person name="Henske J.K."/>
            <person name="Solomon K.V."/>
            <person name="De Groot R."/>
            <person name="Kuo A."/>
            <person name="Mondo S.J."/>
            <person name="Salamov A.A."/>
            <person name="Labutti K."/>
            <person name="Zhao Z."/>
            <person name="Chiniquy J."/>
            <person name="Barry K."/>
            <person name="Brewer H.M."/>
            <person name="Purvine S.O."/>
            <person name="Wright A.T."/>
            <person name="Boxma B."/>
            <person name="Van Alen T."/>
            <person name="Hackstein J.H."/>
            <person name="Baker S.E."/>
            <person name="Grigoriev I.V."/>
            <person name="O'Malley M.A."/>
        </authorList>
    </citation>
    <scope>NUCLEOTIDE SEQUENCE [LARGE SCALE GENOMIC DNA]</scope>
    <source>
        <strain evidence="3">finn</strain>
    </source>
</reference>
<proteinExistence type="predicted"/>